<comment type="caution">
    <text evidence="9">The sequence shown here is derived from an EMBL/GenBank/DDBJ whole genome shotgun (WGS) entry which is preliminary data.</text>
</comment>
<dbReference type="InterPro" id="IPR002781">
    <property type="entry name" value="TM_pro_TauE-like"/>
</dbReference>
<sequence>MEVSFTVIVICVLAFFVAGFIDSIAGGAGFVTVPSLLLCGVPPHMALGTGKLATSIGSLAAIWTFWRGNLILMRVVPVGILTSMIGSITGGKLALLVPDEMMGKVIVIMLPLAILLTIFSGGFKLDEGEMPKKGFWLRVCLIGTIVGLYEGFFGPGAGTFFLIALHVFLKMGMVQASGTAKVFNLAANFGAYLAFAAGGSVIYSIAIPCAISSMIGNRVGAYYAIKIGSKFVRNILYVVLVLLMGSLIYRFF</sequence>
<keyword evidence="7 8" id="KW-0472">Membrane</keyword>
<dbReference type="Pfam" id="PF01925">
    <property type="entry name" value="TauE"/>
    <property type="match status" value="1"/>
</dbReference>
<feature type="transmembrane region" description="Helical" evidence="8">
    <location>
        <begin position="185"/>
        <end position="211"/>
    </location>
</feature>
<feature type="transmembrane region" description="Helical" evidence="8">
    <location>
        <begin position="135"/>
        <end position="165"/>
    </location>
</feature>
<dbReference type="GeneID" id="78361414"/>
<evidence type="ECO:0000256" key="1">
    <source>
        <dbReference type="ARBA" id="ARBA00004651"/>
    </source>
</evidence>
<dbReference type="AlphaFoldDB" id="A0A227KG87"/>
<keyword evidence="3" id="KW-0813">Transport</keyword>
<evidence type="ECO:0000256" key="8">
    <source>
        <dbReference type="RuleBase" id="RU363041"/>
    </source>
</evidence>
<dbReference type="Proteomes" id="UP000214610">
    <property type="component" value="Unassembled WGS sequence"/>
</dbReference>
<gene>
    <name evidence="9" type="ORF">ADH67_10365</name>
</gene>
<protein>
    <recommendedName>
        <fullName evidence="8">Probable membrane transporter protein</fullName>
    </recommendedName>
</protein>
<evidence type="ECO:0000256" key="4">
    <source>
        <dbReference type="ARBA" id="ARBA00022475"/>
    </source>
</evidence>
<evidence type="ECO:0000313" key="9">
    <source>
        <dbReference type="EMBL" id="OXE45816.1"/>
    </source>
</evidence>
<feature type="transmembrane region" description="Helical" evidence="8">
    <location>
        <begin position="78"/>
        <end position="97"/>
    </location>
</feature>
<feature type="transmembrane region" description="Helical" evidence="8">
    <location>
        <begin position="103"/>
        <end position="123"/>
    </location>
</feature>
<keyword evidence="10" id="KW-1185">Reference proteome</keyword>
<evidence type="ECO:0000313" key="10">
    <source>
        <dbReference type="Proteomes" id="UP000214610"/>
    </source>
</evidence>
<evidence type="ECO:0000256" key="5">
    <source>
        <dbReference type="ARBA" id="ARBA00022692"/>
    </source>
</evidence>
<proteinExistence type="inferred from homology"/>
<comment type="similarity">
    <text evidence="2 8">Belongs to the 4-toluene sulfonate uptake permease (TSUP) (TC 2.A.102) family.</text>
</comment>
<dbReference type="GO" id="GO:0005886">
    <property type="term" value="C:plasma membrane"/>
    <property type="evidence" value="ECO:0007669"/>
    <property type="project" value="UniProtKB-SubCell"/>
</dbReference>
<feature type="transmembrane region" description="Helical" evidence="8">
    <location>
        <begin position="7"/>
        <end position="33"/>
    </location>
</feature>
<comment type="subcellular location">
    <subcellularLocation>
        <location evidence="1 8">Cell membrane</location>
        <topology evidence="1 8">Multi-pass membrane protein</topology>
    </subcellularLocation>
</comment>
<dbReference type="InterPro" id="IPR052017">
    <property type="entry name" value="TSUP"/>
</dbReference>
<keyword evidence="6 8" id="KW-1133">Transmembrane helix</keyword>
<reference evidence="10" key="1">
    <citation type="submission" date="2017-05" db="EMBL/GenBank/DDBJ databases">
        <title>Improved OligoMM genomes.</title>
        <authorList>
            <person name="Garzetti D."/>
        </authorList>
    </citation>
    <scope>NUCLEOTIDE SEQUENCE [LARGE SCALE GENOMIC DNA]</scope>
    <source>
        <strain evidence="10">YL45</strain>
    </source>
</reference>
<dbReference type="RefSeq" id="WP_066592737.1">
    <property type="nucleotide sequence ID" value="NZ_CAJTBZ010000015.1"/>
</dbReference>
<accession>A0A227KG87</accession>
<feature type="transmembrane region" description="Helical" evidence="8">
    <location>
        <begin position="45"/>
        <end position="66"/>
    </location>
</feature>
<dbReference type="PANTHER" id="PTHR30269:SF0">
    <property type="entry name" value="MEMBRANE TRANSPORTER PROTEIN YFCA-RELATED"/>
    <property type="match status" value="1"/>
</dbReference>
<evidence type="ECO:0000256" key="2">
    <source>
        <dbReference type="ARBA" id="ARBA00009142"/>
    </source>
</evidence>
<dbReference type="EMBL" id="NHMP01000007">
    <property type="protein sequence ID" value="OXE45816.1"/>
    <property type="molecule type" value="Genomic_DNA"/>
</dbReference>
<keyword evidence="5 8" id="KW-0812">Transmembrane</keyword>
<dbReference type="PANTHER" id="PTHR30269">
    <property type="entry name" value="TRANSMEMBRANE PROTEIN YFCA"/>
    <property type="match status" value="1"/>
</dbReference>
<keyword evidence="4 8" id="KW-1003">Cell membrane</keyword>
<feature type="transmembrane region" description="Helical" evidence="8">
    <location>
        <begin position="231"/>
        <end position="251"/>
    </location>
</feature>
<name>A0A227KG87_9BURK</name>
<evidence type="ECO:0000256" key="3">
    <source>
        <dbReference type="ARBA" id="ARBA00022448"/>
    </source>
</evidence>
<evidence type="ECO:0000256" key="7">
    <source>
        <dbReference type="ARBA" id="ARBA00023136"/>
    </source>
</evidence>
<evidence type="ECO:0000256" key="6">
    <source>
        <dbReference type="ARBA" id="ARBA00022989"/>
    </source>
</evidence>
<organism evidence="9 10">
    <name type="scientific">Turicimonas muris</name>
    <dbReference type="NCBI Taxonomy" id="1796652"/>
    <lineage>
        <taxon>Bacteria</taxon>
        <taxon>Pseudomonadati</taxon>
        <taxon>Pseudomonadota</taxon>
        <taxon>Betaproteobacteria</taxon>
        <taxon>Burkholderiales</taxon>
        <taxon>Sutterellaceae</taxon>
        <taxon>Turicimonas</taxon>
    </lineage>
</organism>